<dbReference type="SUPFAM" id="SSF50475">
    <property type="entry name" value="FMN-binding split barrel"/>
    <property type="match status" value="1"/>
</dbReference>
<dbReference type="RefSeq" id="XP_002502396.1">
    <property type="nucleotide sequence ID" value="XM_002502350.1"/>
</dbReference>
<dbReference type="OrthoDB" id="507659at2759"/>
<sequence>MLSSPTVTNTHVVTPATARIHRASRPVRVYPSPTRRSTASKTRRHPVRSRSPTTVLAQAAAAEPDPNPPPWSSLSVPVYSLATVPDAGPTKGDSADRPSMNITTYCTPVTIKPTRRLAVALYTHTATARNMLATGRGVLQGLRSHHAELVPLLGKSSAHDVDKLEALRETHGLNIVERWGVPTIEDAKSAVLLEIVSLETAGDHHLALCEVVDWENIEGEGEPLYTGDLPK</sequence>
<dbReference type="eggNOG" id="ENOG502S5ZD">
    <property type="taxonomic scope" value="Eukaryota"/>
</dbReference>
<evidence type="ECO:0000313" key="3">
    <source>
        <dbReference type="EMBL" id="ACO63654.1"/>
    </source>
</evidence>
<dbReference type="Proteomes" id="UP000002009">
    <property type="component" value="Chromosome 5"/>
</dbReference>
<proteinExistence type="predicted"/>
<evidence type="ECO:0000256" key="1">
    <source>
        <dbReference type="SAM" id="MobiDB-lite"/>
    </source>
</evidence>
<dbReference type="KEGG" id="mis:MICPUN_108215"/>
<dbReference type="EMBL" id="CP001326">
    <property type="protein sequence ID" value="ACO63654.1"/>
    <property type="molecule type" value="Genomic_DNA"/>
</dbReference>
<dbReference type="InterPro" id="IPR002563">
    <property type="entry name" value="Flavin_Rdtase-like_dom"/>
</dbReference>
<dbReference type="InterPro" id="IPR012349">
    <property type="entry name" value="Split_barrel_FMN-bd"/>
</dbReference>
<reference evidence="3 4" key="1">
    <citation type="journal article" date="2009" name="Science">
        <title>Green evolution and dynamic adaptations revealed by genomes of the marine picoeukaryotes Micromonas.</title>
        <authorList>
            <person name="Worden A.Z."/>
            <person name="Lee J.H."/>
            <person name="Mock T."/>
            <person name="Rouze P."/>
            <person name="Simmons M.P."/>
            <person name="Aerts A.L."/>
            <person name="Allen A.E."/>
            <person name="Cuvelier M.L."/>
            <person name="Derelle E."/>
            <person name="Everett M.V."/>
            <person name="Foulon E."/>
            <person name="Grimwood J."/>
            <person name="Gundlach H."/>
            <person name="Henrissat B."/>
            <person name="Napoli C."/>
            <person name="McDonald S.M."/>
            <person name="Parker M.S."/>
            <person name="Rombauts S."/>
            <person name="Salamov A."/>
            <person name="Von Dassow P."/>
            <person name="Badger J.H."/>
            <person name="Coutinho P.M."/>
            <person name="Demir E."/>
            <person name="Dubchak I."/>
            <person name="Gentemann C."/>
            <person name="Eikrem W."/>
            <person name="Gready J.E."/>
            <person name="John U."/>
            <person name="Lanier W."/>
            <person name="Lindquist E.A."/>
            <person name="Lucas S."/>
            <person name="Mayer K.F."/>
            <person name="Moreau H."/>
            <person name="Not F."/>
            <person name="Otillar R."/>
            <person name="Panaud O."/>
            <person name="Pangilinan J."/>
            <person name="Paulsen I."/>
            <person name="Piegu B."/>
            <person name="Poliakov A."/>
            <person name="Robbens S."/>
            <person name="Schmutz J."/>
            <person name="Toulza E."/>
            <person name="Wyss T."/>
            <person name="Zelensky A."/>
            <person name="Zhou K."/>
            <person name="Armbrust E.V."/>
            <person name="Bhattacharya D."/>
            <person name="Goodenough U.W."/>
            <person name="Van de Peer Y."/>
            <person name="Grigoriev I.V."/>
        </authorList>
    </citation>
    <scope>NUCLEOTIDE SEQUENCE [LARGE SCALE GENOMIC DNA]</scope>
    <source>
        <strain evidence="4">RCC299 / NOUM17</strain>
    </source>
</reference>
<keyword evidence="4" id="KW-1185">Reference proteome</keyword>
<feature type="region of interest" description="Disordered" evidence="1">
    <location>
        <begin position="1"/>
        <end position="53"/>
    </location>
</feature>
<dbReference type="GO" id="GO:0010181">
    <property type="term" value="F:FMN binding"/>
    <property type="evidence" value="ECO:0007669"/>
    <property type="project" value="InterPro"/>
</dbReference>
<accession>C1E5L6</accession>
<dbReference type="GeneID" id="8243682"/>
<dbReference type="OMA" id="SMNITTY"/>
<dbReference type="AlphaFoldDB" id="C1E5L6"/>
<feature type="domain" description="Flavin reductase like" evidence="2">
    <location>
        <begin position="76"/>
        <end position="225"/>
    </location>
</feature>
<dbReference type="Pfam" id="PF01613">
    <property type="entry name" value="Flavin_Reduct"/>
    <property type="match status" value="1"/>
</dbReference>
<organism evidence="3 4">
    <name type="scientific">Micromonas commoda (strain RCC299 / NOUM17 / CCMP2709)</name>
    <name type="common">Picoplanktonic green alga</name>
    <dbReference type="NCBI Taxonomy" id="296587"/>
    <lineage>
        <taxon>Eukaryota</taxon>
        <taxon>Viridiplantae</taxon>
        <taxon>Chlorophyta</taxon>
        <taxon>Mamiellophyceae</taxon>
        <taxon>Mamiellales</taxon>
        <taxon>Mamiellaceae</taxon>
        <taxon>Micromonas</taxon>
    </lineage>
</organism>
<protein>
    <recommendedName>
        <fullName evidence="2">Flavin reductase like domain-containing protein</fullName>
    </recommendedName>
</protein>
<evidence type="ECO:0000313" key="4">
    <source>
        <dbReference type="Proteomes" id="UP000002009"/>
    </source>
</evidence>
<dbReference type="InParanoid" id="C1E5L6"/>
<feature type="compositionally biased region" description="Polar residues" evidence="1">
    <location>
        <begin position="1"/>
        <end position="12"/>
    </location>
</feature>
<name>C1E5L6_MICCC</name>
<gene>
    <name evidence="3" type="ORF">MICPUN_108215</name>
</gene>
<dbReference type="Gene3D" id="2.30.110.10">
    <property type="entry name" value="Electron Transport, Fmn-binding Protein, Chain A"/>
    <property type="match status" value="1"/>
</dbReference>
<evidence type="ECO:0000259" key="2">
    <source>
        <dbReference type="Pfam" id="PF01613"/>
    </source>
</evidence>